<feature type="active site" description="Proton donor/acceptor" evidence="6">
    <location>
        <position position="273"/>
    </location>
</feature>
<dbReference type="Gene3D" id="3.20.20.140">
    <property type="entry name" value="Metal-dependent hydrolases"/>
    <property type="match status" value="1"/>
</dbReference>
<dbReference type="InterPro" id="IPR006680">
    <property type="entry name" value="Amidohydro-rel"/>
</dbReference>
<evidence type="ECO:0000256" key="7">
    <source>
        <dbReference type="PIRSR" id="PIRSR038994-2"/>
    </source>
</evidence>
<accession>A0A1I1X2U2</accession>
<feature type="binding site" evidence="7">
    <location>
        <position position="139"/>
    </location>
    <ligand>
        <name>substrate</name>
    </ligand>
</feature>
<dbReference type="STRING" id="74348.SAMN04488523_104230"/>
<sequence>MNIAFVGARIHDGKTLHDDHAILVSNSVPTLIRRADIPSECRIIPLDGGVVLPGFVDLQVNGGGGVMVDGTTSVATLRTIAKAHAGLGVAGLLPTLITDTPLATAAVIDAVAVALREEVSGILGLHLEGPHLDPRRKGAHDAALIRPMDADDLRQLLDANERLPNLKVTVAPEAVTCEQITTLKDAGVLVSLGHSDCDYETAMRSFDAGATCATHLFNAMSPLTSRTPGMVGAILDAPVSAGVIADGIHVHPATLRTALAAKRGPGELFLVSDAMACAGTSQRSFTLGGREIRRHEGRLNLADGTLAGADLSLSRAVQVMADQVGDSLETAIARATSIPAAMLRSPMGLGKWPDRLTELRYMAELGADPVGMETLL</sequence>
<dbReference type="GO" id="GO:0008448">
    <property type="term" value="F:N-acetylglucosamine-6-phosphate deacetylase activity"/>
    <property type="evidence" value="ECO:0007669"/>
    <property type="project" value="InterPro"/>
</dbReference>
<dbReference type="Pfam" id="PF01979">
    <property type="entry name" value="Amidohydro_1"/>
    <property type="match status" value="1"/>
</dbReference>
<evidence type="ECO:0000256" key="4">
    <source>
        <dbReference type="ARBA" id="ARBA00023277"/>
    </source>
</evidence>
<dbReference type="NCBIfam" id="TIGR00221">
    <property type="entry name" value="nagA"/>
    <property type="match status" value="1"/>
</dbReference>
<evidence type="ECO:0000259" key="9">
    <source>
        <dbReference type="Pfam" id="PF01979"/>
    </source>
</evidence>
<comment type="cofactor">
    <cofactor evidence="8">
        <name>a divalent metal cation</name>
        <dbReference type="ChEBI" id="CHEBI:60240"/>
    </cofactor>
    <text evidence="8">Binds 1 divalent metal cation per subunit.</text>
</comment>
<proteinExistence type="inferred from homology"/>
<dbReference type="GO" id="GO:0006046">
    <property type="term" value="P:N-acetylglucosamine catabolic process"/>
    <property type="evidence" value="ECO:0007669"/>
    <property type="project" value="TreeGrafter"/>
</dbReference>
<dbReference type="Proteomes" id="UP000198977">
    <property type="component" value="Unassembled WGS sequence"/>
</dbReference>
<keyword evidence="2 8" id="KW-0479">Metal-binding</keyword>
<dbReference type="InterPro" id="IPR003764">
    <property type="entry name" value="GlcNAc_6-P_deAcase"/>
</dbReference>
<keyword evidence="4 5" id="KW-0119">Carbohydrate metabolism</keyword>
<evidence type="ECO:0000256" key="8">
    <source>
        <dbReference type="PIRSR" id="PIRSR038994-3"/>
    </source>
</evidence>
<evidence type="ECO:0000313" key="10">
    <source>
        <dbReference type="EMBL" id="SFE01764.1"/>
    </source>
</evidence>
<name>A0A1I1X2U2_9RHOB</name>
<dbReference type="EMBL" id="FOMW01000004">
    <property type="protein sequence ID" value="SFE01764.1"/>
    <property type="molecule type" value="Genomic_DNA"/>
</dbReference>
<reference evidence="10 11" key="1">
    <citation type="submission" date="2016-10" db="EMBL/GenBank/DDBJ databases">
        <authorList>
            <person name="de Groot N.N."/>
        </authorList>
    </citation>
    <scope>NUCLEOTIDE SEQUENCE [LARGE SCALE GENOMIC DNA]</scope>
    <source>
        <strain evidence="10 11">DSM 11443</strain>
    </source>
</reference>
<dbReference type="InterPro" id="IPR011059">
    <property type="entry name" value="Metal-dep_hydrolase_composite"/>
</dbReference>
<evidence type="ECO:0000256" key="2">
    <source>
        <dbReference type="ARBA" id="ARBA00022723"/>
    </source>
</evidence>
<feature type="binding site" evidence="7">
    <location>
        <position position="226"/>
    </location>
    <ligand>
        <name>substrate</name>
    </ligand>
</feature>
<feature type="binding site" evidence="7">
    <location>
        <begin position="218"/>
        <end position="219"/>
    </location>
    <ligand>
        <name>substrate</name>
    </ligand>
</feature>
<evidence type="ECO:0000256" key="6">
    <source>
        <dbReference type="PIRSR" id="PIRSR038994-1"/>
    </source>
</evidence>
<dbReference type="PIRSF" id="PIRSF038994">
    <property type="entry name" value="NagA"/>
    <property type="match status" value="1"/>
</dbReference>
<evidence type="ECO:0000256" key="1">
    <source>
        <dbReference type="ARBA" id="ARBA00010716"/>
    </source>
</evidence>
<feature type="binding site" evidence="8">
    <location>
        <position position="128"/>
    </location>
    <ligand>
        <name>Zn(2+)</name>
        <dbReference type="ChEBI" id="CHEBI:29105"/>
    </ligand>
</feature>
<dbReference type="SUPFAM" id="SSF51338">
    <property type="entry name" value="Composite domain of metallo-dependent hydrolases"/>
    <property type="match status" value="1"/>
</dbReference>
<dbReference type="OrthoDB" id="9776488at2"/>
<evidence type="ECO:0000256" key="3">
    <source>
        <dbReference type="ARBA" id="ARBA00022801"/>
    </source>
</evidence>
<feature type="binding site" evidence="8">
    <location>
        <position position="215"/>
    </location>
    <ligand>
        <name>Zn(2+)</name>
        <dbReference type="ChEBI" id="CHEBI:29105"/>
    </ligand>
</feature>
<protein>
    <submittedName>
        <fullName evidence="10">N-acetylglucosamine 6-phosphate deacetylase</fullName>
    </submittedName>
</protein>
<organism evidence="10 11">
    <name type="scientific">Sulfitobacter brevis</name>
    <dbReference type="NCBI Taxonomy" id="74348"/>
    <lineage>
        <taxon>Bacteria</taxon>
        <taxon>Pseudomonadati</taxon>
        <taxon>Pseudomonadota</taxon>
        <taxon>Alphaproteobacteria</taxon>
        <taxon>Rhodobacterales</taxon>
        <taxon>Roseobacteraceae</taxon>
        <taxon>Sulfitobacter</taxon>
    </lineage>
</organism>
<dbReference type="GO" id="GO:0046872">
    <property type="term" value="F:metal ion binding"/>
    <property type="evidence" value="ECO:0007669"/>
    <property type="project" value="UniProtKB-KW"/>
</dbReference>
<feature type="binding site" evidence="7">
    <location>
        <position position="249"/>
    </location>
    <ligand>
        <name>substrate</name>
    </ligand>
</feature>
<dbReference type="AlphaFoldDB" id="A0A1I1X2U2"/>
<feature type="binding site" evidence="8">
    <location>
        <position position="194"/>
    </location>
    <ligand>
        <name>Zn(2+)</name>
        <dbReference type="ChEBI" id="CHEBI:29105"/>
    </ligand>
</feature>
<dbReference type="Gene3D" id="2.30.40.10">
    <property type="entry name" value="Urease, subunit C, domain 1"/>
    <property type="match status" value="1"/>
</dbReference>
<evidence type="ECO:0000256" key="5">
    <source>
        <dbReference type="PIRNR" id="PIRNR038994"/>
    </source>
</evidence>
<feature type="domain" description="Amidohydrolase-related" evidence="9">
    <location>
        <begin position="50"/>
        <end position="258"/>
    </location>
</feature>
<dbReference type="RefSeq" id="WP_093923150.1">
    <property type="nucleotide sequence ID" value="NZ_FOMW01000004.1"/>
</dbReference>
<comment type="similarity">
    <text evidence="1 5">Belongs to the metallo-dependent hydrolases superfamily. NagA family.</text>
</comment>
<feature type="binding site" evidence="7">
    <location>
        <begin position="306"/>
        <end position="308"/>
    </location>
    <ligand>
        <name>substrate</name>
    </ligand>
</feature>
<dbReference type="SUPFAM" id="SSF51556">
    <property type="entry name" value="Metallo-dependent hydrolases"/>
    <property type="match status" value="1"/>
</dbReference>
<keyword evidence="3 5" id="KW-0378">Hydrolase</keyword>
<dbReference type="PANTHER" id="PTHR11113">
    <property type="entry name" value="N-ACETYLGLUCOSAMINE-6-PHOSPHATE DEACETYLASE"/>
    <property type="match status" value="1"/>
</dbReference>
<gene>
    <name evidence="10" type="ORF">SAMN04488523_104230</name>
</gene>
<dbReference type="PANTHER" id="PTHR11113:SF14">
    <property type="entry name" value="N-ACETYLGLUCOSAMINE-6-PHOSPHATE DEACETYLASE"/>
    <property type="match status" value="1"/>
</dbReference>
<evidence type="ECO:0000313" key="11">
    <source>
        <dbReference type="Proteomes" id="UP000198977"/>
    </source>
</evidence>
<dbReference type="InterPro" id="IPR032466">
    <property type="entry name" value="Metal_Hydrolase"/>
</dbReference>
<keyword evidence="11" id="KW-1185">Reference proteome</keyword>